<dbReference type="EMBL" id="FWPT01000001">
    <property type="protein sequence ID" value="SMA36161.1"/>
    <property type="molecule type" value="Genomic_DNA"/>
</dbReference>
<gene>
    <name evidence="2" type="ORF">EHSB41UT_00604</name>
</gene>
<dbReference type="RefSeq" id="WP_087106722.1">
    <property type="nucleotide sequence ID" value="NZ_CBCSCN010000004.1"/>
</dbReference>
<dbReference type="OrthoDB" id="9821886at2"/>
<dbReference type="AlphaFoldDB" id="A0A1X7AFT0"/>
<reference evidence="2 3" key="1">
    <citation type="submission" date="2017-03" db="EMBL/GenBank/DDBJ databases">
        <authorList>
            <person name="Afonso C.L."/>
            <person name="Miller P.J."/>
            <person name="Scott M.A."/>
            <person name="Spackman E."/>
            <person name="Goraichik I."/>
            <person name="Dimitrov K.M."/>
            <person name="Suarez D.L."/>
            <person name="Swayne D.E."/>
        </authorList>
    </citation>
    <scope>NUCLEOTIDE SEQUENCE [LARGE SCALE GENOMIC DNA]</scope>
    <source>
        <strain evidence="2">SB41UT1</strain>
    </source>
</reference>
<evidence type="ECO:0000313" key="3">
    <source>
        <dbReference type="Proteomes" id="UP000196573"/>
    </source>
</evidence>
<protein>
    <submittedName>
        <fullName evidence="2">Uncharacterized protein</fullName>
    </submittedName>
</protein>
<evidence type="ECO:0000256" key="1">
    <source>
        <dbReference type="SAM" id="MobiDB-lite"/>
    </source>
</evidence>
<feature type="region of interest" description="Disordered" evidence="1">
    <location>
        <begin position="1"/>
        <end position="23"/>
    </location>
</feature>
<name>A0A1X7AFT0_9GAMM</name>
<keyword evidence="3" id="KW-1185">Reference proteome</keyword>
<dbReference type="Proteomes" id="UP000196573">
    <property type="component" value="Unassembled WGS sequence"/>
</dbReference>
<evidence type="ECO:0000313" key="2">
    <source>
        <dbReference type="EMBL" id="SMA36161.1"/>
    </source>
</evidence>
<dbReference type="NCBIfam" id="NF038055">
    <property type="entry name" value="T3SS_SctB_pilot"/>
    <property type="match status" value="1"/>
</dbReference>
<proteinExistence type="predicted"/>
<accession>A0A1X7AFT0</accession>
<sequence>MGVRIDQGQGSVPLDRPNVGVDMPVGKVAKGSKAGNLSGDNLRVGHEAGNTNVMLAGQKGIPRPNLSPPTVEPNALGYEATMGSMDKMVSDWSTNRQALYNDLQKAGPPARTMPGGNIALSSEVSETSNGYQGTLDGKGFKVDVAGNHMQFMSEGKQIDVQFGDNFKIQSATADGVPMEFGVDETKGMSDLFMLMALFHEMGVEQRQMSRQGRNLANESVVQKIKSQAQEQRNAAAAKLVAGCVSGAVKVTSGMLTMAGSMKGMKADQATGGNGRVGDMIAQQWSAMGKMVEGLGEAGSSMLHYKAGLHEARSTELRAEEEQARFVKTTEQDQMQVAHELATKARDTFQQMYSQWLQSQSKTIGNI</sequence>
<organism evidence="2 3">
    <name type="scientific">Parendozoicomonas haliclonae</name>
    <dbReference type="NCBI Taxonomy" id="1960125"/>
    <lineage>
        <taxon>Bacteria</taxon>
        <taxon>Pseudomonadati</taxon>
        <taxon>Pseudomonadota</taxon>
        <taxon>Gammaproteobacteria</taxon>
        <taxon>Oceanospirillales</taxon>
        <taxon>Endozoicomonadaceae</taxon>
        <taxon>Parendozoicomonas</taxon>
    </lineage>
</organism>